<name>Q9F8S2_THEFI</name>
<dbReference type="GO" id="GO:0006355">
    <property type="term" value="P:regulation of DNA-templated transcription"/>
    <property type="evidence" value="ECO:0007669"/>
    <property type="project" value="InterPro"/>
</dbReference>
<dbReference type="InterPro" id="IPR010985">
    <property type="entry name" value="Ribbon_hlx_hlx"/>
</dbReference>
<protein>
    <submittedName>
        <fullName evidence="2">Putative control protein</fullName>
    </submittedName>
</protein>
<accession>Q9F8S2</accession>
<proteinExistence type="predicted"/>
<organism evidence="2">
    <name type="scientific">Thermus filiformis</name>
    <dbReference type="NCBI Taxonomy" id="276"/>
    <lineage>
        <taxon>Bacteria</taxon>
        <taxon>Thermotogati</taxon>
        <taxon>Deinococcota</taxon>
        <taxon>Deinococci</taxon>
        <taxon>Thermales</taxon>
        <taxon>Thermaceae</taxon>
        <taxon>Thermus</taxon>
    </lineage>
</organism>
<feature type="domain" description="Ribbon-helix-helix protein CopG" evidence="1">
    <location>
        <begin position="17"/>
        <end position="54"/>
    </location>
</feature>
<dbReference type="EMBL" id="AF239924">
    <property type="protein sequence ID" value="AAG33971.1"/>
    <property type="molecule type" value="Genomic_DNA"/>
</dbReference>
<gene>
    <name evidence="2" type="primary">tfiIC</name>
</gene>
<dbReference type="Gene3D" id="1.10.1220.10">
    <property type="entry name" value="Met repressor-like"/>
    <property type="match status" value="1"/>
</dbReference>
<dbReference type="Pfam" id="PF01402">
    <property type="entry name" value="RHH_1"/>
    <property type="match status" value="1"/>
</dbReference>
<evidence type="ECO:0000259" key="1">
    <source>
        <dbReference type="Pfam" id="PF01402"/>
    </source>
</evidence>
<dbReference type="AlphaFoldDB" id="Q9F8S2"/>
<sequence length="76" mass="9141">MSEETQDELKSLRKPHTFRVNERLIRVLKALASIEGKSLSEMVEEAILQYLRKEYKDFMRNIPELEPDRNSFEEER</sequence>
<evidence type="ECO:0000313" key="2">
    <source>
        <dbReference type="EMBL" id="AAG33971.1"/>
    </source>
</evidence>
<dbReference type="SUPFAM" id="SSF47598">
    <property type="entry name" value="Ribbon-helix-helix"/>
    <property type="match status" value="1"/>
</dbReference>
<dbReference type="InterPro" id="IPR013321">
    <property type="entry name" value="Arc_rbn_hlx_hlx"/>
</dbReference>
<dbReference type="InterPro" id="IPR002145">
    <property type="entry name" value="CopG"/>
</dbReference>
<reference evidence="2" key="1">
    <citation type="submission" date="2000-02" db="EMBL/GenBank/DDBJ databases">
        <title>Method for cloning and producing the TfiI restriction endonuclease in E. coli.</title>
        <authorList>
            <person name="Xu S.-Y."/>
            <person name="Hsieh P.-C."/>
        </authorList>
    </citation>
    <scope>NUCLEOTIDE SEQUENCE</scope>
</reference>